<feature type="domain" description="Transglutaminase-like" evidence="3">
    <location>
        <begin position="296"/>
        <end position="364"/>
    </location>
</feature>
<feature type="transmembrane region" description="Helical" evidence="1">
    <location>
        <begin position="742"/>
        <end position="768"/>
    </location>
</feature>
<evidence type="ECO:0000313" key="6">
    <source>
        <dbReference type="Proteomes" id="UP000249819"/>
    </source>
</evidence>
<dbReference type="Gene3D" id="2.60.40.3140">
    <property type="match status" value="1"/>
</dbReference>
<dbReference type="Gene3D" id="3.10.620.30">
    <property type="match status" value="1"/>
</dbReference>
<comment type="caution">
    <text evidence="5">The sequence shown here is derived from an EMBL/GenBank/DDBJ whole genome shotgun (WGS) entry which is preliminary data.</text>
</comment>
<dbReference type="SUPFAM" id="SSF54001">
    <property type="entry name" value="Cysteine proteinases"/>
    <property type="match status" value="1"/>
</dbReference>
<keyword evidence="2" id="KW-0732">Signal</keyword>
<protein>
    <submittedName>
        <fullName evidence="5">Transglutaminase superfamily protein</fullName>
    </submittedName>
</protein>
<name>A0A327WDU1_9BACT</name>
<dbReference type="EMBL" id="QLMA01000002">
    <property type="protein sequence ID" value="RAJ85556.1"/>
    <property type="molecule type" value="Genomic_DNA"/>
</dbReference>
<dbReference type="Pfam" id="PF01841">
    <property type="entry name" value="Transglut_core"/>
    <property type="match status" value="1"/>
</dbReference>
<organism evidence="5 6">
    <name type="scientific">Chitinophaga dinghuensis</name>
    <dbReference type="NCBI Taxonomy" id="1539050"/>
    <lineage>
        <taxon>Bacteria</taxon>
        <taxon>Pseudomonadati</taxon>
        <taxon>Bacteroidota</taxon>
        <taxon>Chitinophagia</taxon>
        <taxon>Chitinophagales</taxon>
        <taxon>Chitinophagaceae</taxon>
        <taxon>Chitinophaga</taxon>
    </lineage>
</organism>
<dbReference type="OrthoDB" id="98874at2"/>
<evidence type="ECO:0000259" key="4">
    <source>
        <dbReference type="Pfam" id="PF12969"/>
    </source>
</evidence>
<feature type="domain" description="DUF3857" evidence="4">
    <location>
        <begin position="73"/>
        <end position="229"/>
    </location>
</feature>
<feature type="transmembrane region" description="Helical" evidence="1">
    <location>
        <begin position="774"/>
        <end position="791"/>
    </location>
</feature>
<dbReference type="Pfam" id="PF10754">
    <property type="entry name" value="DUF2569"/>
    <property type="match status" value="1"/>
</dbReference>
<evidence type="ECO:0000259" key="3">
    <source>
        <dbReference type="Pfam" id="PF01841"/>
    </source>
</evidence>
<feature type="transmembrane region" description="Helical" evidence="1">
    <location>
        <begin position="657"/>
        <end position="678"/>
    </location>
</feature>
<proteinExistence type="predicted"/>
<dbReference type="Proteomes" id="UP000249819">
    <property type="component" value="Unassembled WGS sequence"/>
</dbReference>
<feature type="transmembrane region" description="Helical" evidence="1">
    <location>
        <begin position="698"/>
        <end position="721"/>
    </location>
</feature>
<evidence type="ECO:0000313" key="5">
    <source>
        <dbReference type="EMBL" id="RAJ85556.1"/>
    </source>
</evidence>
<dbReference type="InterPro" id="IPR019690">
    <property type="entry name" value="DUF2569"/>
</dbReference>
<accession>A0A327WDU1</accession>
<dbReference type="RefSeq" id="WP_111591209.1">
    <property type="nucleotide sequence ID" value="NZ_QLMA01000002.1"/>
</dbReference>
<evidence type="ECO:0000256" key="2">
    <source>
        <dbReference type="SAM" id="SignalP"/>
    </source>
</evidence>
<dbReference type="AlphaFoldDB" id="A0A327WDU1"/>
<feature type="signal peptide" evidence="2">
    <location>
        <begin position="1"/>
        <end position="22"/>
    </location>
</feature>
<feature type="chain" id="PRO_5016338347" evidence="2">
    <location>
        <begin position="23"/>
        <end position="849"/>
    </location>
</feature>
<dbReference type="InterPro" id="IPR038765">
    <property type="entry name" value="Papain-like_cys_pep_sf"/>
</dbReference>
<keyword evidence="1" id="KW-0812">Transmembrane</keyword>
<keyword evidence="1" id="KW-0472">Membrane</keyword>
<gene>
    <name evidence="5" type="ORF">CLV59_102260</name>
</gene>
<sequence>MRSYQQLAVICLLMFITPFALLAQNKKVFTGPAPDWLVPHSIDSTRKPDAKNISDGAYILLQEDQKNVEKHIVYEHIIRQIVSETGIQNGSEISVDFDPAYEKLVFHHIIVRRDGKSINQLQSTAPKLLQQEQELSRFIYSGTYTAYYILEDIRKGDQIDYAYSIEGRNPVFPDKIDQTTYLLTFEPIVNYYRCLLIHPARHIQMKSFYQAALPKTKAWKEYTCYEWTSVPQMQSETRDFVPSWYTWYPKVQLNEYGNWREIAQWGLQISTVPAPGPGISRKIEQLKQLAKGDKEKYLLQALRFVQDDIRYMGIELGENSHKPNSPEKVLQQRFGDCKDKSLLLCSLLQAAGISASMAYVSTDMKGKVADLLPTPFAFNHVITAVSLNHKTYWLDATATMQRGTLETFCEPDYQLALIIHDSTTQLTPIIQRTHGKLVVKEIFTLPDLSQHTGELKVETACYREEADDLRNNLAAESQQDKDKTYLDYYRGLYGSMRIKDSMRVADNPDSNIMRVYEHYEIENIWKRDTITGKLQFTSMAQFITDALPEVKEDRHVPLRLRYPYDLDYTIVIRTPGEWPLNLEPLDIVTNSYRMQFIPEKTDNEIRLHYILQTLKDHVPVNEIPQYIKDSRKFTDYANMNLKARSDSQKDPGKQPNWLTIFLAFVFAGLIAFLAIAAYKRSLPTVETQEPPIAIGGGLAILAIALVCSPITDLTMIIRSGIFRYDIWVETPLKTTVNNVSSIQLMLVVELFLNILFLGYSVLLAVLFFHRRDTFPLALATYYVLLAIYLYADRHLANMLFKEKALPDMFGTDSVLWPLVKMAIWIPYLKISGRARATFVIPYPTGRVSD</sequence>
<keyword evidence="1" id="KW-1133">Transmembrane helix</keyword>
<evidence type="ECO:0000256" key="1">
    <source>
        <dbReference type="SAM" id="Phobius"/>
    </source>
</evidence>
<keyword evidence="6" id="KW-1185">Reference proteome</keyword>
<dbReference type="InterPro" id="IPR002931">
    <property type="entry name" value="Transglutaminase-like"/>
</dbReference>
<reference evidence="5 6" key="1">
    <citation type="submission" date="2018-06" db="EMBL/GenBank/DDBJ databases">
        <title>Genomic Encyclopedia of Archaeal and Bacterial Type Strains, Phase II (KMG-II): from individual species to whole genera.</title>
        <authorList>
            <person name="Goeker M."/>
        </authorList>
    </citation>
    <scope>NUCLEOTIDE SEQUENCE [LARGE SCALE GENOMIC DNA]</scope>
    <source>
        <strain evidence="5 6">DSM 29821</strain>
    </source>
</reference>
<dbReference type="InterPro" id="IPR024618">
    <property type="entry name" value="DUF3857"/>
</dbReference>
<dbReference type="Pfam" id="PF12969">
    <property type="entry name" value="DUF3857"/>
    <property type="match status" value="1"/>
</dbReference>